<dbReference type="EMBL" id="BPQJ01000034">
    <property type="protein sequence ID" value="GJD65106.1"/>
    <property type="molecule type" value="Genomic_DNA"/>
</dbReference>
<evidence type="ECO:0000259" key="1">
    <source>
        <dbReference type="Pfam" id="PF13744"/>
    </source>
</evidence>
<dbReference type="SUPFAM" id="SSF47413">
    <property type="entry name" value="lambda repressor-like DNA-binding domains"/>
    <property type="match status" value="1"/>
</dbReference>
<dbReference type="InterPro" id="IPR010982">
    <property type="entry name" value="Lambda_DNA-bd_dom_sf"/>
</dbReference>
<dbReference type="Proteomes" id="UP001055286">
    <property type="component" value="Unassembled WGS sequence"/>
</dbReference>
<dbReference type="Pfam" id="PF13744">
    <property type="entry name" value="HTH_37"/>
    <property type="match status" value="1"/>
</dbReference>
<protein>
    <recommendedName>
        <fullName evidence="1">HigA2-like helix-turn-helix domain-containing protein</fullName>
    </recommendedName>
</protein>
<comment type="caution">
    <text evidence="2">The sequence shown here is derived from an EMBL/GenBank/DDBJ whole genome shotgun (WGS) entry which is preliminary data.</text>
</comment>
<feature type="domain" description="HigA2-like helix-turn-helix" evidence="1">
    <location>
        <begin position="1"/>
        <end position="64"/>
    </location>
</feature>
<keyword evidence="3" id="KW-1185">Reference proteome</keyword>
<dbReference type="InterPro" id="IPR039554">
    <property type="entry name" value="HigA2-like_HTH"/>
</dbReference>
<evidence type="ECO:0000313" key="3">
    <source>
        <dbReference type="Proteomes" id="UP001055286"/>
    </source>
</evidence>
<reference evidence="2" key="1">
    <citation type="journal article" date="2016" name="Front. Microbiol.">
        <title>Genome Sequence of the Piezophilic, Mesophilic Sulfate-Reducing Bacterium Desulfovibrio indicus J2T.</title>
        <authorList>
            <person name="Cao J."/>
            <person name="Maignien L."/>
            <person name="Shao Z."/>
            <person name="Alain K."/>
            <person name="Jebbar M."/>
        </authorList>
    </citation>
    <scope>NUCLEOTIDE SEQUENCE</scope>
    <source>
        <strain evidence="2">JCM 32048</strain>
    </source>
</reference>
<evidence type="ECO:0000313" key="2">
    <source>
        <dbReference type="EMBL" id="GJD65106.1"/>
    </source>
</evidence>
<sequence length="69" mass="8003">MTVRADLLLQIREWIRGWDLPQERAATRLDLTRPRLDDLMRCKRDTFSLDALVTIATASVLRIHLEDAA</sequence>
<accession>A0AA37HGI9</accession>
<dbReference type="AlphaFoldDB" id="A0AA37HGI9"/>
<proteinExistence type="predicted"/>
<dbReference type="Gene3D" id="1.10.260.40">
    <property type="entry name" value="lambda repressor-like DNA-binding domains"/>
    <property type="match status" value="1"/>
</dbReference>
<reference evidence="2" key="2">
    <citation type="submission" date="2021-08" db="EMBL/GenBank/DDBJ databases">
        <authorList>
            <person name="Tani A."/>
            <person name="Ola A."/>
            <person name="Ogura Y."/>
            <person name="Katsura K."/>
            <person name="Hayashi T."/>
        </authorList>
    </citation>
    <scope>NUCLEOTIDE SEQUENCE</scope>
    <source>
        <strain evidence="2">JCM 32048</strain>
    </source>
</reference>
<organism evidence="2 3">
    <name type="scientific">Methylobacterium frigidaeris</name>
    <dbReference type="NCBI Taxonomy" id="2038277"/>
    <lineage>
        <taxon>Bacteria</taxon>
        <taxon>Pseudomonadati</taxon>
        <taxon>Pseudomonadota</taxon>
        <taxon>Alphaproteobacteria</taxon>
        <taxon>Hyphomicrobiales</taxon>
        <taxon>Methylobacteriaceae</taxon>
        <taxon>Methylobacterium</taxon>
    </lineage>
</organism>
<name>A0AA37HGI9_9HYPH</name>
<dbReference type="GO" id="GO:0003677">
    <property type="term" value="F:DNA binding"/>
    <property type="evidence" value="ECO:0007669"/>
    <property type="project" value="InterPro"/>
</dbReference>
<gene>
    <name evidence="2" type="ORF">MPEAHAMD_5292</name>
</gene>